<keyword evidence="1" id="KW-0812">Transmembrane</keyword>
<dbReference type="EMBL" id="CP136600">
    <property type="protein sequence ID" value="WOH37512.1"/>
    <property type="molecule type" value="Genomic_DNA"/>
</dbReference>
<accession>A0ABZ0GNM0</accession>
<protein>
    <submittedName>
        <fullName evidence="2">Lipopolysaccharide biosynthesis protein</fullName>
    </submittedName>
</protein>
<feature type="transmembrane region" description="Helical" evidence="1">
    <location>
        <begin position="120"/>
        <end position="139"/>
    </location>
</feature>
<dbReference type="Proteomes" id="UP001301442">
    <property type="component" value="Chromosome"/>
</dbReference>
<dbReference type="PANTHER" id="PTHR32309:SF13">
    <property type="entry name" value="FERRIC ENTEROBACTIN TRANSPORT PROTEIN FEPE"/>
    <property type="match status" value="1"/>
</dbReference>
<gene>
    <name evidence="2" type="ORF">RI844_19460</name>
</gene>
<feature type="transmembrane region" description="Helical" evidence="1">
    <location>
        <begin position="446"/>
        <end position="468"/>
    </location>
</feature>
<name>A0ABZ0GNM0_9GAMM</name>
<keyword evidence="1" id="KW-1133">Transmembrane helix</keyword>
<keyword evidence="1" id="KW-0472">Membrane</keyword>
<sequence>MNKQLEELELKFEKFKSSTSEKDWESPDFLRDEAIDIENKDLELAYRLMQRALVLRPNGPLIAKKVDEYKLELIDNKSFLFINEKSEQTKAAKEKKFKILSNKRVNNVIANLPDWSKKSFFIFVSLPWLLFTFYMIVWASPRFESQSQLIVRQPDDMATLDASMAILSGLGMPSANTDTQLVEAYVYSNDMLSYLDDTLNLKEQFEDSSYDFFSRLSPWASREDFLSFYQAHVVIEVDDNSSVITVKVQAFTAELALLLNETIVDRAEWYINSVGHQVAREQLKFVQGEHEIVAKRLEKSKSNLLQYQSEHNLLDPTAEGMAYQQIAYTIEGQISARKAELYALQATMSESSPQIQNLKRVITALEHQLESENSRLVGNDSTTGLTVGEKMAIFTDYKIDLELSLQAFASSLVSLEKSRIEAYRKLQYLVVVEKPTLPDENKYPEAIYNLTLMGVVLLMLYGIGRIIVATIQELN</sequence>
<proteinExistence type="predicted"/>
<dbReference type="InterPro" id="IPR050445">
    <property type="entry name" value="Bact_polysacc_biosynth/exp"/>
</dbReference>
<dbReference type="RefSeq" id="WP_348396299.1">
    <property type="nucleotide sequence ID" value="NZ_CP136600.1"/>
</dbReference>
<evidence type="ECO:0000313" key="3">
    <source>
        <dbReference type="Proteomes" id="UP001301442"/>
    </source>
</evidence>
<reference evidence="2 3" key="1">
    <citation type="submission" date="2023-09" db="EMBL/GenBank/DDBJ databases">
        <authorList>
            <person name="Qi X."/>
        </authorList>
    </citation>
    <scope>NUCLEOTIDE SEQUENCE [LARGE SCALE GENOMIC DNA]</scope>
    <source>
        <strain evidence="2 3">S1-1</strain>
    </source>
</reference>
<evidence type="ECO:0000313" key="2">
    <source>
        <dbReference type="EMBL" id="WOH37512.1"/>
    </source>
</evidence>
<evidence type="ECO:0000256" key="1">
    <source>
        <dbReference type="SAM" id="Phobius"/>
    </source>
</evidence>
<dbReference type="PANTHER" id="PTHR32309">
    <property type="entry name" value="TYROSINE-PROTEIN KINASE"/>
    <property type="match status" value="1"/>
</dbReference>
<organism evidence="2 3">
    <name type="scientific">Thalassotalea fonticola</name>
    <dbReference type="NCBI Taxonomy" id="3065649"/>
    <lineage>
        <taxon>Bacteria</taxon>
        <taxon>Pseudomonadati</taxon>
        <taxon>Pseudomonadota</taxon>
        <taxon>Gammaproteobacteria</taxon>
        <taxon>Alteromonadales</taxon>
        <taxon>Colwelliaceae</taxon>
        <taxon>Thalassotalea</taxon>
    </lineage>
</organism>
<keyword evidence="3" id="KW-1185">Reference proteome</keyword>